<dbReference type="SUPFAM" id="SSF53706">
    <property type="entry name" value="Formate dehydrogenase/DMSO reductase, domains 1-3"/>
    <property type="match status" value="1"/>
</dbReference>
<keyword evidence="4" id="KW-0408">Iron</keyword>
<dbReference type="PANTHER" id="PTHR43598">
    <property type="entry name" value="TUNGSTEN-CONTAINING FORMYLMETHANOFURAN DEHYDROGENASE 2 SUBUNIT B"/>
    <property type="match status" value="1"/>
</dbReference>
<keyword evidence="8" id="KW-1185">Reference proteome</keyword>
<keyword evidence="4" id="KW-0004">4Fe-4S</keyword>
<gene>
    <name evidence="7" type="ordered locus">Pisl_1988</name>
</gene>
<keyword evidence="4" id="KW-0411">Iron-sulfur</keyword>
<dbReference type="NCBIfam" id="TIGR01409">
    <property type="entry name" value="TAT_signal_seq"/>
    <property type="match status" value="1"/>
</dbReference>
<reference evidence="7" key="1">
    <citation type="submission" date="2006-12" db="EMBL/GenBank/DDBJ databases">
        <title>Complete sequence of Pyrobaculum islandicum DSM 4184.</title>
        <authorList>
            <person name="Copeland A."/>
            <person name="Lucas S."/>
            <person name="Lapidus A."/>
            <person name="Barry K."/>
            <person name="Detter J.C."/>
            <person name="Glavina del Rio T."/>
            <person name="Dalin E."/>
            <person name="Tice H."/>
            <person name="Pitluck S."/>
            <person name="Meincke L."/>
            <person name="Brettin T."/>
            <person name="Bruce D."/>
            <person name="Han C."/>
            <person name="Tapia R."/>
            <person name="Gilna P."/>
            <person name="Schmutz J."/>
            <person name="Larimer F."/>
            <person name="Land M."/>
            <person name="Hauser L."/>
            <person name="Kyrpides N."/>
            <person name="Mikhailova N."/>
            <person name="Cozen A.E."/>
            <person name="Fitz-Gibbon S.T."/>
            <person name="House C.H."/>
            <person name="Saltikov C."/>
            <person name="Lowe T."/>
            <person name="Richardson P."/>
        </authorList>
    </citation>
    <scope>NUCLEOTIDE SEQUENCE [LARGE SCALE GENOMIC DNA]</scope>
    <source>
        <strain evidence="7">DSM 4184</strain>
    </source>
</reference>
<dbReference type="PROSITE" id="PS51318">
    <property type="entry name" value="TAT"/>
    <property type="match status" value="1"/>
</dbReference>
<organism evidence="7 8">
    <name type="scientific">Pyrobaculum islandicum (strain DSM 4184 / JCM 9189 / GEO3)</name>
    <dbReference type="NCBI Taxonomy" id="384616"/>
    <lineage>
        <taxon>Archaea</taxon>
        <taxon>Thermoproteota</taxon>
        <taxon>Thermoprotei</taxon>
        <taxon>Thermoproteales</taxon>
        <taxon>Thermoproteaceae</taxon>
        <taxon>Pyrobaculum</taxon>
    </lineage>
</organism>
<keyword evidence="5" id="KW-0560">Oxidoreductase</keyword>
<protein>
    <submittedName>
        <fullName evidence="7">Molybdopterin dinucleotide-binding region</fullName>
    </submittedName>
</protein>
<dbReference type="GO" id="GO:0030151">
    <property type="term" value="F:molybdenum ion binding"/>
    <property type="evidence" value="ECO:0007669"/>
    <property type="project" value="TreeGrafter"/>
</dbReference>
<dbReference type="STRING" id="384616.Pisl_1988"/>
<evidence type="ECO:0000256" key="2">
    <source>
        <dbReference type="ARBA" id="ARBA00004196"/>
    </source>
</evidence>
<dbReference type="GO" id="GO:0009055">
    <property type="term" value="F:electron transfer activity"/>
    <property type="evidence" value="ECO:0007669"/>
    <property type="project" value="TreeGrafter"/>
</dbReference>
<dbReference type="Gene3D" id="2.40.40.20">
    <property type="match status" value="1"/>
</dbReference>
<evidence type="ECO:0000313" key="7">
    <source>
        <dbReference type="EMBL" id="ABL89135.1"/>
    </source>
</evidence>
<comment type="subcellular location">
    <subcellularLocation>
        <location evidence="2">Cell envelope</location>
    </subcellularLocation>
</comment>
<sequence>MTEAVLSRRDFLKASAAAMAVGIAAGAFVKAQLYSEVEQDQNWWSGATGKFKGYPTLYRVPPTGGVKEVGGSFEVSTPDGLKTISLKWWENWIDWREYDAKAWPKPRERRYFIATGGVCGGCEVSCHFVVWIDKDTKLARKVMVNPLNKSNWGLCVRGQSAAAAAAHPDRIVYILSKIDPKTGKRVGARGDDNFVRVTYDESLEIVSDYYAKAFYEYFVEGNPIGSTRLHWHEGRPLQTGYFTHHPWVKDWEQQHAFGSHTNLCSSGARLGNNLWIAMDRNSPDYYRAKVVVNHGMGHLGDAAHFLMSHGPRLAVARFKGTKIISVREKYFHTELLADYWVAPWPGTEAWLWAAVANVLINELNAVDWEFVRRWWNWDWFLRDRKLLQHLYNMGYIKTLPPDDIYGVTEDGVVYIKDYAKAWDYFQKFLREYFANFTPEYAAWVTRLNAKTPPPDPLTEEEVRNAATLIRAIAKEVAAAGKALSINQWRGPVQTYGGWMLARMFFLLIALTGAVGTVGGTGAASWHNTDFMYYWWQGTLAAQVLKRKLDGPAVWNINMIAPEESAFGSYDPTNTIPFRMYDPEWQEYWRSLGFAVPDRVYVWIWRVVNPPATYQAGAQWVRFFANPDKVELTVHMTQFWNESCYFSDLCISEGHWFERHDPQPAAPGIYAPDRWFSVRWPSYVIFLMRMGWRPKDPHRSALEAHQQIGLGDVISPEEWYLELAWRTIAKTVLMAKKNGRPVEDLLRDKEVDYLGAKVKIPSLADRLAFLIDVNRGKRYAAQLGIPPEQLPEKLIRDLYDGKITYEQFVNDIRKQVMPTIWDMYNWAVYAYSPTVVKFSKDKGLEPVEALELYQFVIHDTNVYAEKTYLKKVPREQVARVDPITKLAYDSAGNIVGVEIDGEIYLGFNVLGTVTHTLKLEWYSPAMAEQELREVSIPIIPLEADLKKAIAGDLATVQKLINAKLHFVIPIHDFWARIPGLTTGIDPRKGEFDLVANSRFLYQGENTRVQQMWYSFELWPSLYLWMNPIDAQLLGLKTGDTVRVRVLIQALNDLEVSSFVTKVWVTPRVREGVVVLLHGAYRWRPAWWNYSKVLEVAGSYPTSAVFQTVDIKVDGASLVDKIRAGDFNWRRLKWTKVADPAPVSEEELGKIAITKLYKERGMPYWDLAKYVWWKETGTTYDFVLPQTNDPIAWTNLWHFKVKIEKADPKEYGSMEFDFEAAKAAFDFFYKLLTHGSRGKLAQGIYSLWSQRWGGLRLEFPRILGIIRGEVLCPNRKPGAPGCARPDLIGMRRTFLWALGIGPKPAKSAYYWPPKVPDLRELP</sequence>
<dbReference type="InterPro" id="IPR019546">
    <property type="entry name" value="TAT_signal_bac_arc"/>
</dbReference>
<keyword evidence="4" id="KW-0479">Metal-binding</keyword>
<dbReference type="Pfam" id="PF01568">
    <property type="entry name" value="Molydop_binding"/>
    <property type="match status" value="1"/>
</dbReference>
<dbReference type="CDD" id="cd02775">
    <property type="entry name" value="MopB_CT"/>
    <property type="match status" value="1"/>
</dbReference>
<dbReference type="KEGG" id="pis:Pisl_1988"/>
<dbReference type="OrthoDB" id="23466at2157"/>
<evidence type="ECO:0000259" key="6">
    <source>
        <dbReference type="Pfam" id="PF01568"/>
    </source>
</evidence>
<dbReference type="HOGENOM" id="CLU_259903_0_0_2"/>
<dbReference type="PANTHER" id="PTHR43598:SF1">
    <property type="entry name" value="FORMATE DEHYDROGENASE-O MAJOR SUBUNIT"/>
    <property type="match status" value="1"/>
</dbReference>
<comment type="cofactor">
    <cofactor evidence="1">
        <name>[4Fe-4S] cluster</name>
        <dbReference type="ChEBI" id="CHEBI:49883"/>
    </cofactor>
</comment>
<dbReference type="Proteomes" id="UP000002595">
    <property type="component" value="Chromosome"/>
</dbReference>
<comment type="similarity">
    <text evidence="3">Belongs to the prokaryotic molybdopterin-containing oxidoreductase family.</text>
</comment>
<dbReference type="GO" id="GO:0009061">
    <property type="term" value="P:anaerobic respiration"/>
    <property type="evidence" value="ECO:0007669"/>
    <property type="project" value="TreeGrafter"/>
</dbReference>
<dbReference type="Gene3D" id="3.30.200.210">
    <property type="match status" value="1"/>
</dbReference>
<dbReference type="eggNOG" id="arCOG01491">
    <property type="taxonomic scope" value="Archaea"/>
</dbReference>
<dbReference type="GO" id="GO:0043546">
    <property type="term" value="F:molybdopterin cofactor binding"/>
    <property type="evidence" value="ECO:0007669"/>
    <property type="project" value="InterPro"/>
</dbReference>
<dbReference type="InterPro" id="IPR006311">
    <property type="entry name" value="TAT_signal"/>
</dbReference>
<dbReference type="InterPro" id="IPR009010">
    <property type="entry name" value="Asp_de-COase-like_dom_sf"/>
</dbReference>
<evidence type="ECO:0000256" key="3">
    <source>
        <dbReference type="ARBA" id="ARBA00010312"/>
    </source>
</evidence>
<proteinExistence type="inferred from homology"/>
<dbReference type="InterPro" id="IPR006657">
    <property type="entry name" value="MoPterin_dinucl-bd_dom"/>
</dbReference>
<dbReference type="GO" id="GO:0051539">
    <property type="term" value="F:4 iron, 4 sulfur cluster binding"/>
    <property type="evidence" value="ECO:0007669"/>
    <property type="project" value="UniProtKB-KW"/>
</dbReference>
<dbReference type="GO" id="GO:0016491">
    <property type="term" value="F:oxidoreductase activity"/>
    <property type="evidence" value="ECO:0007669"/>
    <property type="project" value="UniProtKB-KW"/>
</dbReference>
<accession>A1RW03</accession>
<dbReference type="SUPFAM" id="SSF50692">
    <property type="entry name" value="ADC-like"/>
    <property type="match status" value="1"/>
</dbReference>
<evidence type="ECO:0000313" key="8">
    <source>
        <dbReference type="Proteomes" id="UP000002595"/>
    </source>
</evidence>
<feature type="domain" description="Molybdopterin dinucleotide-binding" evidence="6">
    <location>
        <begin position="1009"/>
        <end position="1080"/>
    </location>
</feature>
<evidence type="ECO:0000256" key="5">
    <source>
        <dbReference type="ARBA" id="ARBA00023002"/>
    </source>
</evidence>
<evidence type="ECO:0000256" key="1">
    <source>
        <dbReference type="ARBA" id="ARBA00001966"/>
    </source>
</evidence>
<name>A1RW03_PYRIL</name>
<dbReference type="Gene3D" id="3.40.228.10">
    <property type="entry name" value="Dimethylsulfoxide Reductase, domain 2"/>
    <property type="match status" value="1"/>
</dbReference>
<evidence type="ECO:0000256" key="4">
    <source>
        <dbReference type="ARBA" id="ARBA00022485"/>
    </source>
</evidence>
<dbReference type="EMBL" id="CP000504">
    <property type="protein sequence ID" value="ABL89135.1"/>
    <property type="molecule type" value="Genomic_DNA"/>
</dbReference>